<feature type="transmembrane region" description="Helical" evidence="1">
    <location>
        <begin position="18"/>
        <end position="38"/>
    </location>
</feature>
<evidence type="ECO:0000313" key="5">
    <source>
        <dbReference type="Proteomes" id="UP000559809"/>
    </source>
</evidence>
<dbReference type="Proteomes" id="UP000559809">
    <property type="component" value="Unassembled WGS sequence"/>
</dbReference>
<dbReference type="Gene3D" id="3.30.450.20">
    <property type="entry name" value="PAS domain"/>
    <property type="match status" value="1"/>
</dbReference>
<organism evidence="4 5">
    <name type="scientific">Parapusillimonas granuli</name>
    <dbReference type="NCBI Taxonomy" id="380911"/>
    <lineage>
        <taxon>Bacteria</taxon>
        <taxon>Pseudomonadati</taxon>
        <taxon>Pseudomonadota</taxon>
        <taxon>Betaproteobacteria</taxon>
        <taxon>Burkholderiales</taxon>
        <taxon>Alcaligenaceae</taxon>
        <taxon>Parapusillimonas</taxon>
    </lineage>
</organism>
<sequence length="548" mass="59521">MHGTSLPRRHAFQWTNRYAPWAMLSLALVLLALLLAHYQYSTYRALKRQNAEHLTTMARIAGRTLELQLTGLPGRMQAGQAPAADEARPDGFNESEVRGVLESVRYAPDVWSALIREDGRILLMQAGSSVPAAADPGTAGEFFRRHQRGGQRHSFAEGKVPRIGGMQTMSLFTLGAGAGVAGQALTVVVGRDAGGVLATWYRTAWLHGSIFLLICLGAVFGLRAYRRRQAEYAATAAQAQADLRRNAQDYGLIVEHTTDMVARLDAQGRIVHANPALCELLGKSCDALAGSTLAGCLPEDEKTDAAAAIAALRHPPHTAGFRHSHPTAKGIRQLYWSCQGLAGQDGQLQEIIAIGRDVTDHANQLNKLELLARQDFLTRLPNRRHFFEQCKIEVERARRFKSHTSLLLIDLDHFKSINDAHGYKVGDRVLAALGETLRASLRKIDVAGRVGGDEFAAVLAATNADGALRVAQRLAAAFRAQEIATDGGAAVRVTMSIGIATADYQDCSLETLLKEADHALQQAKRTGRDKICVADAARSPRRQADRAT</sequence>
<accession>A0A853G116</accession>
<dbReference type="NCBIfam" id="TIGR00254">
    <property type="entry name" value="GGDEF"/>
    <property type="match status" value="1"/>
</dbReference>
<dbReference type="SUPFAM" id="SSF55073">
    <property type="entry name" value="Nucleotide cyclase"/>
    <property type="match status" value="1"/>
</dbReference>
<dbReference type="SMART" id="SM00267">
    <property type="entry name" value="GGDEF"/>
    <property type="match status" value="1"/>
</dbReference>
<keyword evidence="5" id="KW-1185">Reference proteome</keyword>
<dbReference type="SUPFAM" id="SSF55785">
    <property type="entry name" value="PYP-like sensor domain (PAS domain)"/>
    <property type="match status" value="1"/>
</dbReference>
<keyword evidence="1" id="KW-0472">Membrane</keyword>
<evidence type="ECO:0000259" key="3">
    <source>
        <dbReference type="PROSITE" id="PS50887"/>
    </source>
</evidence>
<keyword evidence="1" id="KW-1133">Transmembrane helix</keyword>
<dbReference type="InterPro" id="IPR000160">
    <property type="entry name" value="GGDEF_dom"/>
</dbReference>
<dbReference type="Pfam" id="PF08448">
    <property type="entry name" value="PAS_4"/>
    <property type="match status" value="1"/>
</dbReference>
<dbReference type="EMBL" id="JACCEM010000001">
    <property type="protein sequence ID" value="NYT48126.1"/>
    <property type="molecule type" value="Genomic_DNA"/>
</dbReference>
<evidence type="ECO:0000259" key="2">
    <source>
        <dbReference type="PROSITE" id="PS50112"/>
    </source>
</evidence>
<dbReference type="PROSITE" id="PS50112">
    <property type="entry name" value="PAS"/>
    <property type="match status" value="1"/>
</dbReference>
<dbReference type="PROSITE" id="PS50887">
    <property type="entry name" value="GGDEF"/>
    <property type="match status" value="1"/>
</dbReference>
<name>A0A853G116_9BURK</name>
<dbReference type="InterPro" id="IPR035965">
    <property type="entry name" value="PAS-like_dom_sf"/>
</dbReference>
<proteinExistence type="predicted"/>
<dbReference type="InterPro" id="IPR043128">
    <property type="entry name" value="Rev_trsase/Diguanyl_cyclase"/>
</dbReference>
<dbReference type="InterPro" id="IPR013656">
    <property type="entry name" value="PAS_4"/>
</dbReference>
<dbReference type="FunFam" id="3.30.70.270:FF:000001">
    <property type="entry name" value="Diguanylate cyclase domain protein"/>
    <property type="match status" value="1"/>
</dbReference>
<reference evidence="4 5" key="1">
    <citation type="submission" date="2020-07" db="EMBL/GenBank/DDBJ databases">
        <title>Taxonomic revisions and descriptions of new bacterial species based on genomic comparisons in the high-G+C-content subgroup of the family Alcaligenaceae.</title>
        <authorList>
            <person name="Szabo A."/>
            <person name="Felfoldi T."/>
        </authorList>
    </citation>
    <scope>NUCLEOTIDE SEQUENCE [LARGE SCALE GENOMIC DNA]</scope>
    <source>
        <strain evidence="4 5">LMG 24012</strain>
    </source>
</reference>
<dbReference type="InterPro" id="IPR029787">
    <property type="entry name" value="Nucleotide_cyclase"/>
</dbReference>
<dbReference type="NCBIfam" id="TIGR00229">
    <property type="entry name" value="sensory_box"/>
    <property type="match status" value="1"/>
</dbReference>
<dbReference type="CDD" id="cd01949">
    <property type="entry name" value="GGDEF"/>
    <property type="match status" value="1"/>
</dbReference>
<dbReference type="CDD" id="cd00130">
    <property type="entry name" value="PAS"/>
    <property type="match status" value="1"/>
</dbReference>
<evidence type="ECO:0000313" key="4">
    <source>
        <dbReference type="EMBL" id="NYT48126.1"/>
    </source>
</evidence>
<dbReference type="Gene3D" id="3.30.70.270">
    <property type="match status" value="1"/>
</dbReference>
<dbReference type="GO" id="GO:0003824">
    <property type="term" value="F:catalytic activity"/>
    <property type="evidence" value="ECO:0007669"/>
    <property type="project" value="UniProtKB-ARBA"/>
</dbReference>
<protein>
    <submittedName>
        <fullName evidence="4">Diguanylate cyclase</fullName>
    </submittedName>
</protein>
<comment type="caution">
    <text evidence="4">The sequence shown here is derived from an EMBL/GenBank/DDBJ whole genome shotgun (WGS) entry which is preliminary data.</text>
</comment>
<feature type="transmembrane region" description="Helical" evidence="1">
    <location>
        <begin position="169"/>
        <end position="189"/>
    </location>
</feature>
<dbReference type="PANTHER" id="PTHR46663">
    <property type="entry name" value="DIGUANYLATE CYCLASE DGCT-RELATED"/>
    <property type="match status" value="1"/>
</dbReference>
<dbReference type="PANTHER" id="PTHR46663:SF4">
    <property type="entry name" value="DIGUANYLATE CYCLASE DGCT-RELATED"/>
    <property type="match status" value="1"/>
</dbReference>
<keyword evidence="1" id="KW-0812">Transmembrane</keyword>
<dbReference type="InterPro" id="IPR000014">
    <property type="entry name" value="PAS"/>
</dbReference>
<evidence type="ECO:0000256" key="1">
    <source>
        <dbReference type="SAM" id="Phobius"/>
    </source>
</evidence>
<feature type="domain" description="GGDEF" evidence="3">
    <location>
        <begin position="402"/>
        <end position="536"/>
    </location>
</feature>
<dbReference type="AlphaFoldDB" id="A0A853G116"/>
<gene>
    <name evidence="4" type="ORF">H0A72_02270</name>
</gene>
<feature type="domain" description="PAS" evidence="2">
    <location>
        <begin position="246"/>
        <end position="293"/>
    </location>
</feature>
<dbReference type="RefSeq" id="WP_180153409.1">
    <property type="nucleotide sequence ID" value="NZ_JACCEM010000001.1"/>
</dbReference>
<dbReference type="InterPro" id="IPR052163">
    <property type="entry name" value="DGC-Regulatory_Protein"/>
</dbReference>
<dbReference type="Pfam" id="PF00990">
    <property type="entry name" value="GGDEF"/>
    <property type="match status" value="1"/>
</dbReference>
<feature type="transmembrane region" description="Helical" evidence="1">
    <location>
        <begin position="204"/>
        <end position="222"/>
    </location>
</feature>
<dbReference type="SMART" id="SM00091">
    <property type="entry name" value="PAS"/>
    <property type="match status" value="1"/>
</dbReference>